<evidence type="ECO:0000313" key="2">
    <source>
        <dbReference type="EMBL" id="MBB5719975.1"/>
    </source>
</evidence>
<dbReference type="AlphaFoldDB" id="A0A840Z230"/>
<dbReference type="CDD" id="cd00761">
    <property type="entry name" value="Glyco_tranf_GTA_type"/>
    <property type="match status" value="1"/>
</dbReference>
<feature type="domain" description="Glycosyltransferase 2-like" evidence="1">
    <location>
        <begin position="5"/>
        <end position="115"/>
    </location>
</feature>
<keyword evidence="2" id="KW-0808">Transferase</keyword>
<dbReference type="RefSeq" id="WP_184005394.1">
    <property type="nucleotide sequence ID" value="NZ_BAABIF010000011.1"/>
</dbReference>
<evidence type="ECO:0000259" key="1">
    <source>
        <dbReference type="Pfam" id="PF00535"/>
    </source>
</evidence>
<comment type="caution">
    <text evidence="2">The sequence shown here is derived from an EMBL/GenBank/DDBJ whole genome shotgun (WGS) entry which is preliminary data.</text>
</comment>
<dbReference type="EMBL" id="JACIJI010000007">
    <property type="protein sequence ID" value="MBB5719975.1"/>
    <property type="molecule type" value="Genomic_DNA"/>
</dbReference>
<dbReference type="PANTHER" id="PTHR43685:SF2">
    <property type="entry name" value="GLYCOSYLTRANSFERASE 2-LIKE DOMAIN-CONTAINING PROTEIN"/>
    <property type="match status" value="1"/>
</dbReference>
<dbReference type="InterPro" id="IPR050834">
    <property type="entry name" value="Glycosyltransf_2"/>
</dbReference>
<dbReference type="Pfam" id="PF00535">
    <property type="entry name" value="Glycos_transf_2"/>
    <property type="match status" value="1"/>
</dbReference>
<dbReference type="InterPro" id="IPR001173">
    <property type="entry name" value="Glyco_trans_2-like"/>
</dbReference>
<proteinExistence type="predicted"/>
<evidence type="ECO:0000313" key="3">
    <source>
        <dbReference type="Proteomes" id="UP000554342"/>
    </source>
</evidence>
<keyword evidence="3" id="KW-1185">Reference proteome</keyword>
<sequence length="295" mass="32788">MSGISAIIPTYNRADLLPVAIRSIQDQSLPVGEIIIVDDGSGDGTVEVVEQMARDDRRIRLLQRRHGGANRARNAGAAEARGQWLAFLDSDDAWEPDRLAAQWDVLRTRPEAVAAFCGFRMIGSGAERIFLPPDNPSLLALRCANVLSSTSSALIRADILERAGGFDAELPSCQDWDLWFRLRQLGPFAVVRKPLVIINEGDHDRITTNNAKVIEGHRRVFERLKHGVDAPMQRRRITAAHMLVLASAFKRHREWKQALGLACRSLMEFPSRWGLNLALTSAAGLMRTGRRAKKA</sequence>
<gene>
    <name evidence="2" type="ORF">FHR23_002934</name>
</gene>
<accession>A0A840Z230</accession>
<name>A0A840Z230_9SPHN</name>
<reference evidence="2 3" key="1">
    <citation type="submission" date="2020-08" db="EMBL/GenBank/DDBJ databases">
        <title>Genomic Encyclopedia of Type Strains, Phase IV (KMG-IV): sequencing the most valuable type-strain genomes for metagenomic binning, comparative biology and taxonomic classification.</title>
        <authorList>
            <person name="Goeker M."/>
        </authorList>
    </citation>
    <scope>NUCLEOTIDE SEQUENCE [LARGE SCALE GENOMIC DNA]</scope>
    <source>
        <strain evidence="2 3">DSM 27203</strain>
    </source>
</reference>
<dbReference type="InterPro" id="IPR029044">
    <property type="entry name" value="Nucleotide-diphossugar_trans"/>
</dbReference>
<dbReference type="SUPFAM" id="SSF53448">
    <property type="entry name" value="Nucleotide-diphospho-sugar transferases"/>
    <property type="match status" value="1"/>
</dbReference>
<dbReference type="Proteomes" id="UP000554342">
    <property type="component" value="Unassembled WGS sequence"/>
</dbReference>
<dbReference type="Gene3D" id="3.90.550.10">
    <property type="entry name" value="Spore Coat Polysaccharide Biosynthesis Protein SpsA, Chain A"/>
    <property type="match status" value="1"/>
</dbReference>
<dbReference type="GO" id="GO:0016740">
    <property type="term" value="F:transferase activity"/>
    <property type="evidence" value="ECO:0007669"/>
    <property type="project" value="UniProtKB-KW"/>
</dbReference>
<protein>
    <submittedName>
        <fullName evidence="2">Glycosyltransferase involved in cell wall biosynthesis</fullName>
    </submittedName>
</protein>
<dbReference type="PANTHER" id="PTHR43685">
    <property type="entry name" value="GLYCOSYLTRANSFERASE"/>
    <property type="match status" value="1"/>
</dbReference>
<organism evidence="2 3">
    <name type="scientific">Stakelama sediminis</name>
    <dbReference type="NCBI Taxonomy" id="463200"/>
    <lineage>
        <taxon>Bacteria</taxon>
        <taxon>Pseudomonadati</taxon>
        <taxon>Pseudomonadota</taxon>
        <taxon>Alphaproteobacteria</taxon>
        <taxon>Sphingomonadales</taxon>
        <taxon>Sphingomonadaceae</taxon>
        <taxon>Stakelama</taxon>
    </lineage>
</organism>